<dbReference type="RefSeq" id="WP_126996925.1">
    <property type="nucleotide sequence ID" value="NZ_JBNPXW010000004.1"/>
</dbReference>
<gene>
    <name evidence="2" type="ORF">EJ913_09020</name>
</gene>
<protein>
    <submittedName>
        <fullName evidence="2">Uncharacterized protein</fullName>
    </submittedName>
</protein>
<name>A0A3S0WN71_9PROT</name>
<keyword evidence="3" id="KW-1185">Reference proteome</keyword>
<dbReference type="EMBL" id="RZIJ01000005">
    <property type="protein sequence ID" value="RUQ73787.1"/>
    <property type="molecule type" value="Genomic_DNA"/>
</dbReference>
<comment type="caution">
    <text evidence="2">The sequence shown here is derived from an EMBL/GenBank/DDBJ whole genome shotgun (WGS) entry which is preliminary data.</text>
</comment>
<organism evidence="2 3">
    <name type="scientific">Azospirillum doebereinerae</name>
    <dbReference type="NCBI Taxonomy" id="92933"/>
    <lineage>
        <taxon>Bacteria</taxon>
        <taxon>Pseudomonadati</taxon>
        <taxon>Pseudomonadota</taxon>
        <taxon>Alphaproteobacteria</taxon>
        <taxon>Rhodospirillales</taxon>
        <taxon>Azospirillaceae</taxon>
        <taxon>Azospirillum</taxon>
    </lineage>
</organism>
<evidence type="ECO:0000313" key="2">
    <source>
        <dbReference type="EMBL" id="RUQ73787.1"/>
    </source>
</evidence>
<proteinExistence type="predicted"/>
<evidence type="ECO:0000313" key="3">
    <source>
        <dbReference type="Proteomes" id="UP000280346"/>
    </source>
</evidence>
<dbReference type="Proteomes" id="UP000280346">
    <property type="component" value="Unassembled WGS sequence"/>
</dbReference>
<dbReference type="AlphaFoldDB" id="A0A3S0WN71"/>
<evidence type="ECO:0000256" key="1">
    <source>
        <dbReference type="SAM" id="MobiDB-lite"/>
    </source>
</evidence>
<accession>A0A3S0WN71</accession>
<reference evidence="2 3" key="1">
    <citation type="submission" date="2018-12" db="EMBL/GenBank/DDBJ databases">
        <authorList>
            <person name="Yang Y."/>
        </authorList>
    </citation>
    <scope>NUCLEOTIDE SEQUENCE [LARGE SCALE GENOMIC DNA]</scope>
    <source>
        <strain evidence="2 3">GSF71</strain>
    </source>
</reference>
<feature type="region of interest" description="Disordered" evidence="1">
    <location>
        <begin position="41"/>
        <end position="64"/>
    </location>
</feature>
<sequence length="64" mass="7577">MALSEAGALSEADILNLRRAREARRTEEFLKRYQTETELARARHNRVAEQREPSPERMKEVFNF</sequence>